<evidence type="ECO:0000313" key="8">
    <source>
        <dbReference type="EMBL" id="KAL3288040.1"/>
    </source>
</evidence>
<reference evidence="8 9" key="1">
    <citation type="journal article" date="2021" name="BMC Biol.">
        <title>Horizontally acquired antibacterial genes associated with adaptive radiation of ladybird beetles.</title>
        <authorList>
            <person name="Li H.S."/>
            <person name="Tang X.F."/>
            <person name="Huang Y.H."/>
            <person name="Xu Z.Y."/>
            <person name="Chen M.L."/>
            <person name="Du X.Y."/>
            <person name="Qiu B.Y."/>
            <person name="Chen P.T."/>
            <person name="Zhang W."/>
            <person name="Slipinski A."/>
            <person name="Escalona H.E."/>
            <person name="Waterhouse R.M."/>
            <person name="Zwick A."/>
            <person name="Pang H."/>
        </authorList>
    </citation>
    <scope>NUCLEOTIDE SEQUENCE [LARGE SCALE GENOMIC DNA]</scope>
    <source>
        <strain evidence="8">SYSU2018</strain>
    </source>
</reference>
<comment type="caution">
    <text evidence="8">The sequence shown here is derived from an EMBL/GenBank/DDBJ whole genome shotgun (WGS) entry which is preliminary data.</text>
</comment>
<keyword evidence="9" id="KW-1185">Reference proteome</keyword>
<comment type="cofactor">
    <cofactor evidence="1">
        <name>Ca(2+)</name>
        <dbReference type="ChEBI" id="CHEBI:29108"/>
    </cofactor>
</comment>
<name>A0ABD2PB54_9CUCU</name>
<feature type="region of interest" description="Disordered" evidence="6">
    <location>
        <begin position="446"/>
        <end position="488"/>
    </location>
</feature>
<evidence type="ECO:0000256" key="4">
    <source>
        <dbReference type="ARBA" id="ARBA00023098"/>
    </source>
</evidence>
<evidence type="ECO:0000256" key="2">
    <source>
        <dbReference type="ARBA" id="ARBA00013278"/>
    </source>
</evidence>
<sequence length="629" mass="73264">MKHRVYKACKVLFQYEYFLGKNEIEENNLSNYNTYTSYRNLCEEDLDDDENTYRDIWQDSQFIDCFLITRSHCGKQGTCFPGNNEVIQFKTANEQYCHLEDGICFSIYSEEKYLDWYIRNTSFTILECKILKGGCYILDGRKLYYKGPAYKNCFEEDGHCKLMNDDVDINQTQLMSISVLPIDITPSLLQSLQAVYPPNKERSKPKAFVFSIAFNFNNSEVSVEKQEMNGLQEIVKQQDISDNTENSELRENHSRKPKGFHTRIMKRNSGNVLLTNNIPSKPQNLRSKKEKDDMEFIFPNLQPYHVTHEADYYEPHGRFYKQPVLPNQQPPSYRGNYNPAPNTFTLSNGYIPVRRHSYVDNSHYGAKRPESFSKSFREDKSFGDEEYFPPTRTQIRKDNNGVTKSNMKNLLDLIETFGTSPTIEEVIEKPPIVPPTKETAYEDEKGRNFLPNTHPVLSRAYPSTSGENGTSVARKKVKTATSRTFQRGNPQKRRVVNNDIIKQFLNNFPGVGWCLPKEDVKLVQNCCEVHQKCDKKINPSEKKFDLKNDSQYTRLHCACEYSFFKCLKRNDNIVSNSLGVAYFNILAPKCYALEHKTKCLSKNKWKKCVKYGYDKSSKERFQWLDTLTY</sequence>
<dbReference type="PANTHER" id="PTHR12253">
    <property type="entry name" value="RH14732P"/>
    <property type="match status" value="1"/>
</dbReference>
<keyword evidence="3" id="KW-0442">Lipid degradation</keyword>
<dbReference type="EMBL" id="JABFTP020000185">
    <property type="protein sequence ID" value="KAL3288040.1"/>
    <property type="molecule type" value="Genomic_DNA"/>
</dbReference>
<feature type="compositionally biased region" description="Polar residues" evidence="6">
    <location>
        <begin position="479"/>
        <end position="488"/>
    </location>
</feature>
<gene>
    <name evidence="8" type="ORF">HHI36_002492</name>
</gene>
<dbReference type="EC" id="3.1.1.4" evidence="2"/>
<evidence type="ECO:0000256" key="3">
    <source>
        <dbReference type="ARBA" id="ARBA00022963"/>
    </source>
</evidence>
<dbReference type="Proteomes" id="UP001516400">
    <property type="component" value="Unassembled WGS sequence"/>
</dbReference>
<evidence type="ECO:0000256" key="6">
    <source>
        <dbReference type="SAM" id="MobiDB-lite"/>
    </source>
</evidence>
<proteinExistence type="predicted"/>
<dbReference type="InterPro" id="IPR036444">
    <property type="entry name" value="PLipase_A2_dom_sf"/>
</dbReference>
<feature type="compositionally biased region" description="Polar residues" evidence="6">
    <location>
        <begin position="461"/>
        <end position="471"/>
    </location>
</feature>
<protein>
    <recommendedName>
        <fullName evidence="2">phospholipase A2</fullName>
        <ecNumber evidence="2">3.1.1.4</ecNumber>
    </recommendedName>
    <alternativeName>
        <fullName evidence="5">Phosphatidylcholine 2-acylhydrolase</fullName>
    </alternativeName>
</protein>
<feature type="domain" description="Phospholipase A2-like central" evidence="7">
    <location>
        <begin position="523"/>
        <end position="593"/>
    </location>
</feature>
<evidence type="ECO:0000313" key="9">
    <source>
        <dbReference type="Proteomes" id="UP001516400"/>
    </source>
</evidence>
<evidence type="ECO:0000259" key="7">
    <source>
        <dbReference type="Pfam" id="PF05826"/>
    </source>
</evidence>
<dbReference type="AlphaFoldDB" id="A0ABD2PB54"/>
<evidence type="ECO:0000256" key="5">
    <source>
        <dbReference type="ARBA" id="ARBA00029903"/>
    </source>
</evidence>
<accession>A0ABD2PB54</accession>
<dbReference type="GO" id="GO:0016042">
    <property type="term" value="P:lipid catabolic process"/>
    <property type="evidence" value="ECO:0007669"/>
    <property type="project" value="UniProtKB-KW"/>
</dbReference>
<evidence type="ECO:0000256" key="1">
    <source>
        <dbReference type="ARBA" id="ARBA00001913"/>
    </source>
</evidence>
<dbReference type="Gene3D" id="1.20.90.10">
    <property type="entry name" value="Phospholipase A2 domain"/>
    <property type="match status" value="1"/>
</dbReference>
<feature type="region of interest" description="Disordered" evidence="6">
    <location>
        <begin position="236"/>
        <end position="258"/>
    </location>
</feature>
<dbReference type="InterPro" id="IPR016090">
    <property type="entry name" value="PLA2-like_dom"/>
</dbReference>
<dbReference type="SUPFAM" id="SSF48619">
    <property type="entry name" value="Phospholipase A2, PLA2"/>
    <property type="match status" value="1"/>
</dbReference>
<organism evidence="8 9">
    <name type="scientific">Cryptolaemus montrouzieri</name>
    <dbReference type="NCBI Taxonomy" id="559131"/>
    <lineage>
        <taxon>Eukaryota</taxon>
        <taxon>Metazoa</taxon>
        <taxon>Ecdysozoa</taxon>
        <taxon>Arthropoda</taxon>
        <taxon>Hexapoda</taxon>
        <taxon>Insecta</taxon>
        <taxon>Pterygota</taxon>
        <taxon>Neoptera</taxon>
        <taxon>Endopterygota</taxon>
        <taxon>Coleoptera</taxon>
        <taxon>Polyphaga</taxon>
        <taxon>Cucujiformia</taxon>
        <taxon>Coccinelloidea</taxon>
        <taxon>Coccinellidae</taxon>
        <taxon>Scymninae</taxon>
        <taxon>Scymnini</taxon>
        <taxon>Cryptolaemus</taxon>
    </lineage>
</organism>
<dbReference type="GO" id="GO:0004623">
    <property type="term" value="F:phospholipase A2 activity"/>
    <property type="evidence" value="ECO:0007669"/>
    <property type="project" value="UniProtKB-EC"/>
</dbReference>
<keyword evidence="4" id="KW-0443">Lipid metabolism</keyword>
<dbReference type="Pfam" id="PF05826">
    <property type="entry name" value="Phospholip_A2_2"/>
    <property type="match status" value="1"/>
</dbReference>